<accession>A0A9K3D9F5</accession>
<organism evidence="1 2">
    <name type="scientific">Kipferlia bialata</name>
    <dbReference type="NCBI Taxonomy" id="797122"/>
    <lineage>
        <taxon>Eukaryota</taxon>
        <taxon>Metamonada</taxon>
        <taxon>Carpediemonas-like organisms</taxon>
        <taxon>Kipferlia</taxon>
    </lineage>
</organism>
<feature type="non-terminal residue" evidence="1">
    <location>
        <position position="29"/>
    </location>
</feature>
<keyword evidence="2" id="KW-1185">Reference proteome</keyword>
<dbReference type="EMBL" id="BDIP01007593">
    <property type="protein sequence ID" value="GIQ91366.1"/>
    <property type="molecule type" value="Genomic_DNA"/>
</dbReference>
<evidence type="ECO:0000313" key="1">
    <source>
        <dbReference type="EMBL" id="GIQ91366.1"/>
    </source>
</evidence>
<sequence>MVRVLHIAEKPSVAKLIANSVAGNGQIGR</sequence>
<dbReference type="Proteomes" id="UP000265618">
    <property type="component" value="Unassembled WGS sequence"/>
</dbReference>
<dbReference type="AlphaFoldDB" id="A0A9K3D9F5"/>
<name>A0A9K3D9F5_9EUKA</name>
<reference evidence="1 2" key="1">
    <citation type="journal article" date="2018" name="PLoS ONE">
        <title>The draft genome of Kipferlia bialata reveals reductive genome evolution in fornicate parasites.</title>
        <authorList>
            <person name="Tanifuji G."/>
            <person name="Takabayashi S."/>
            <person name="Kume K."/>
            <person name="Takagi M."/>
            <person name="Nakayama T."/>
            <person name="Kamikawa R."/>
            <person name="Inagaki Y."/>
            <person name="Hashimoto T."/>
        </authorList>
    </citation>
    <scope>NUCLEOTIDE SEQUENCE [LARGE SCALE GENOMIC DNA]</scope>
    <source>
        <strain evidence="1">NY0173</strain>
    </source>
</reference>
<comment type="caution">
    <text evidence="1">The sequence shown here is derived from an EMBL/GenBank/DDBJ whole genome shotgun (WGS) entry which is preliminary data.</text>
</comment>
<evidence type="ECO:0000313" key="2">
    <source>
        <dbReference type="Proteomes" id="UP000265618"/>
    </source>
</evidence>
<gene>
    <name evidence="1" type="ORF">KIPB_014587</name>
</gene>
<protein>
    <submittedName>
        <fullName evidence="1">Uncharacterized protein</fullName>
    </submittedName>
</protein>
<proteinExistence type="predicted"/>